<evidence type="ECO:0000256" key="1">
    <source>
        <dbReference type="SAM" id="SignalP"/>
    </source>
</evidence>
<keyword evidence="1" id="KW-0732">Signal</keyword>
<evidence type="ECO:0008006" key="4">
    <source>
        <dbReference type="Google" id="ProtNLM"/>
    </source>
</evidence>
<dbReference type="Proteomes" id="UP000327044">
    <property type="component" value="Unassembled WGS sequence"/>
</dbReference>
<proteinExistence type="predicted"/>
<sequence>MYFKLILASVALMCISVASGFTAITCYSCIGLSDKSPEELHKCRHFINITETNSQSPAGYCIFYVGIKRDSKATIAVRSSLPQDCEYHRMYRSANLHCSQCESNHCNTDKY</sequence>
<keyword evidence="3" id="KW-1185">Reference proteome</keyword>
<dbReference type="InParanoid" id="A0A5N4B2L6"/>
<feature type="signal peptide" evidence="1">
    <location>
        <begin position="1"/>
        <end position="20"/>
    </location>
</feature>
<comment type="caution">
    <text evidence="2">The sequence shown here is derived from an EMBL/GenBank/DDBJ whole genome shotgun (WGS) entry which is preliminary data.</text>
</comment>
<organism evidence="2 3">
    <name type="scientific">Photinus pyralis</name>
    <name type="common">Common eastern firefly</name>
    <name type="synonym">Lampyris pyralis</name>
    <dbReference type="NCBI Taxonomy" id="7054"/>
    <lineage>
        <taxon>Eukaryota</taxon>
        <taxon>Metazoa</taxon>
        <taxon>Ecdysozoa</taxon>
        <taxon>Arthropoda</taxon>
        <taxon>Hexapoda</taxon>
        <taxon>Insecta</taxon>
        <taxon>Pterygota</taxon>
        <taxon>Neoptera</taxon>
        <taxon>Endopterygota</taxon>
        <taxon>Coleoptera</taxon>
        <taxon>Polyphaga</taxon>
        <taxon>Elateriformia</taxon>
        <taxon>Elateroidea</taxon>
        <taxon>Lampyridae</taxon>
        <taxon>Lampyrinae</taxon>
        <taxon>Photinus</taxon>
    </lineage>
</organism>
<evidence type="ECO:0000313" key="2">
    <source>
        <dbReference type="EMBL" id="KAB0803849.1"/>
    </source>
</evidence>
<dbReference type="EMBL" id="VVIM01000001">
    <property type="protein sequence ID" value="KAB0803849.1"/>
    <property type="molecule type" value="Genomic_DNA"/>
</dbReference>
<dbReference type="AlphaFoldDB" id="A0A5N4B2L6"/>
<gene>
    <name evidence="2" type="ORF">PPYR_00819</name>
</gene>
<feature type="chain" id="PRO_5024429587" description="Protein quiver" evidence="1">
    <location>
        <begin position="21"/>
        <end position="111"/>
    </location>
</feature>
<accession>A0A5N4B2L6</accession>
<name>A0A5N4B2L6_PHOPY</name>
<reference evidence="2 3" key="1">
    <citation type="journal article" date="2018" name="Elife">
        <title>Firefly genomes illuminate parallel origins of bioluminescence in beetles.</title>
        <authorList>
            <person name="Fallon T.R."/>
            <person name="Lower S.E."/>
            <person name="Chang C.H."/>
            <person name="Bessho-Uehara M."/>
            <person name="Martin G.J."/>
            <person name="Bewick A.J."/>
            <person name="Behringer M."/>
            <person name="Debat H.J."/>
            <person name="Wong I."/>
            <person name="Day J.C."/>
            <person name="Suvorov A."/>
            <person name="Silva C.J."/>
            <person name="Stanger-Hall K.F."/>
            <person name="Hall D.W."/>
            <person name="Schmitz R.J."/>
            <person name="Nelson D.R."/>
            <person name="Lewis S.M."/>
            <person name="Shigenobu S."/>
            <person name="Bybee S.M."/>
            <person name="Larracuente A.M."/>
            <person name="Oba Y."/>
            <person name="Weng J.K."/>
        </authorList>
    </citation>
    <scope>NUCLEOTIDE SEQUENCE [LARGE SCALE GENOMIC DNA]</scope>
    <source>
        <strain evidence="2">1611_PpyrPB1</strain>
        <tissue evidence="2">Whole body</tissue>
    </source>
</reference>
<protein>
    <recommendedName>
        <fullName evidence="4">Protein quiver</fullName>
    </recommendedName>
</protein>
<evidence type="ECO:0000313" key="3">
    <source>
        <dbReference type="Proteomes" id="UP000327044"/>
    </source>
</evidence>